<dbReference type="InterPro" id="IPR002912">
    <property type="entry name" value="ACT_dom"/>
</dbReference>
<comment type="pathway">
    <text evidence="2 8">Amino-acid biosynthesis; L-valine biosynthesis; L-valine from pyruvate: step 1/4.</text>
</comment>
<dbReference type="UniPathway" id="UPA00049">
    <property type="reaction ID" value="UER00059"/>
</dbReference>
<dbReference type="EC" id="2.2.1.6" evidence="8"/>
<dbReference type="InterPro" id="IPR039557">
    <property type="entry name" value="AHAS_ACT"/>
</dbReference>
<dbReference type="FunFam" id="3.30.70.1150:FF:000001">
    <property type="entry name" value="Acetolactate synthase small subunit"/>
    <property type="match status" value="1"/>
</dbReference>
<keyword evidence="6 8" id="KW-0100">Branched-chain amino acid biosynthesis</keyword>
<comment type="catalytic activity">
    <reaction evidence="7 8">
        <text>2 pyruvate + H(+) = (2S)-2-acetolactate + CO2</text>
        <dbReference type="Rhea" id="RHEA:25249"/>
        <dbReference type="ChEBI" id="CHEBI:15361"/>
        <dbReference type="ChEBI" id="CHEBI:15378"/>
        <dbReference type="ChEBI" id="CHEBI:16526"/>
        <dbReference type="ChEBI" id="CHEBI:58476"/>
        <dbReference type="EC" id="2.2.1.6"/>
    </reaction>
</comment>
<keyword evidence="5 8" id="KW-0028">Amino-acid biosynthesis</keyword>
<evidence type="ECO:0000256" key="2">
    <source>
        <dbReference type="ARBA" id="ARBA00005025"/>
    </source>
</evidence>
<evidence type="ECO:0000256" key="6">
    <source>
        <dbReference type="ARBA" id="ARBA00023304"/>
    </source>
</evidence>
<comment type="subunit">
    <text evidence="4 8">Dimer of large and small chains.</text>
</comment>
<dbReference type="PANTHER" id="PTHR30239:SF0">
    <property type="entry name" value="ACETOLACTATE SYNTHASE SMALL SUBUNIT 1, CHLOROPLASTIC"/>
    <property type="match status" value="1"/>
</dbReference>
<dbReference type="RefSeq" id="WP_047943555.1">
    <property type="nucleotide sequence ID" value="NZ_CP053989.1"/>
</dbReference>
<evidence type="ECO:0000256" key="5">
    <source>
        <dbReference type="ARBA" id="ARBA00022605"/>
    </source>
</evidence>
<dbReference type="InterPro" id="IPR045865">
    <property type="entry name" value="ACT-like_dom_sf"/>
</dbReference>
<evidence type="ECO:0000256" key="4">
    <source>
        <dbReference type="ARBA" id="ARBA00011744"/>
    </source>
</evidence>
<dbReference type="Pfam" id="PF10369">
    <property type="entry name" value="ALS_ss_C"/>
    <property type="match status" value="1"/>
</dbReference>
<dbReference type="InterPro" id="IPR054480">
    <property type="entry name" value="AHAS_small-like_ACT"/>
</dbReference>
<dbReference type="NCBIfam" id="NF008864">
    <property type="entry name" value="PRK11895.1"/>
    <property type="match status" value="1"/>
</dbReference>
<comment type="function">
    <text evidence="8">Catalyzes the conversion of 2 pyruvate molecules into acetolactate in the first common step of the biosynthetic pathway of the branched-amino acids such as leucine, isoleucine, and valine.</text>
</comment>
<organism evidence="9 10">
    <name type="scientific">Niallia circulans</name>
    <name type="common">Bacillus circulans</name>
    <dbReference type="NCBI Taxonomy" id="1397"/>
    <lineage>
        <taxon>Bacteria</taxon>
        <taxon>Bacillati</taxon>
        <taxon>Bacillota</taxon>
        <taxon>Bacilli</taxon>
        <taxon>Bacillales</taxon>
        <taxon>Bacillaceae</taxon>
        <taxon>Niallia</taxon>
    </lineage>
</organism>
<dbReference type="GO" id="GO:0003984">
    <property type="term" value="F:acetolactate synthase activity"/>
    <property type="evidence" value="ECO:0007669"/>
    <property type="project" value="UniProtKB-UniRule"/>
</dbReference>
<dbReference type="GO" id="GO:1990610">
    <property type="term" value="F:acetolactate synthase regulator activity"/>
    <property type="evidence" value="ECO:0007669"/>
    <property type="project" value="UniProtKB-UniRule"/>
</dbReference>
<evidence type="ECO:0000256" key="1">
    <source>
        <dbReference type="ARBA" id="ARBA00004974"/>
    </source>
</evidence>
<dbReference type="CDD" id="cd04878">
    <property type="entry name" value="ACT_AHAS"/>
    <property type="match status" value="1"/>
</dbReference>
<dbReference type="AlphaFoldDB" id="A0A0J1IEV5"/>
<dbReference type="EMBL" id="LDPH01000020">
    <property type="protein sequence ID" value="KLV24473.1"/>
    <property type="molecule type" value="Genomic_DNA"/>
</dbReference>
<comment type="pathway">
    <text evidence="1 8">Amino-acid biosynthesis; L-isoleucine biosynthesis; L-isoleucine from 2-oxobutanoate: step 1/4.</text>
</comment>
<evidence type="ECO:0000313" key="9">
    <source>
        <dbReference type="EMBL" id="KLV24473.1"/>
    </source>
</evidence>
<dbReference type="PROSITE" id="PS51671">
    <property type="entry name" value="ACT"/>
    <property type="match status" value="1"/>
</dbReference>
<proteinExistence type="inferred from homology"/>
<dbReference type="PATRIC" id="fig|1397.4.peg.2187"/>
<dbReference type="OrthoDB" id="9787365at2"/>
<keyword evidence="8" id="KW-0808">Transferase</keyword>
<evidence type="ECO:0000256" key="8">
    <source>
        <dbReference type="RuleBase" id="RU368092"/>
    </source>
</evidence>
<dbReference type="GO" id="GO:0009099">
    <property type="term" value="P:L-valine biosynthetic process"/>
    <property type="evidence" value="ECO:0007669"/>
    <property type="project" value="UniProtKB-UniRule"/>
</dbReference>
<dbReference type="SUPFAM" id="SSF55021">
    <property type="entry name" value="ACT-like"/>
    <property type="match status" value="2"/>
</dbReference>
<dbReference type="Gene3D" id="3.30.70.1150">
    <property type="entry name" value="ACT-like. Chain A, domain 2"/>
    <property type="match status" value="1"/>
</dbReference>
<gene>
    <name evidence="9" type="ORF">ABW02_17445</name>
</gene>
<name>A0A0J1IEV5_NIACI</name>
<protein>
    <recommendedName>
        <fullName evidence="8">Acetolactate synthase small subunit</fullName>
        <shortName evidence="8">AHAS</shortName>
        <shortName evidence="8">ALS</shortName>
        <ecNumber evidence="8">2.2.1.6</ecNumber>
    </recommendedName>
    <alternativeName>
        <fullName evidence="8">Acetohydroxy-acid synthase small subunit</fullName>
    </alternativeName>
</protein>
<dbReference type="Gene3D" id="3.30.70.260">
    <property type="match status" value="1"/>
</dbReference>
<comment type="similarity">
    <text evidence="3 8">Belongs to the acetolactate synthase small subunit family.</text>
</comment>
<sequence>MKKIISLTVMNKSGVLNRITNLFSKRNYNIESISVGHTEHEGISRITCVVHVESDGIIEQITKQLNKQIDILKVVDITDQAIVQRELALIKVLATPQTRHELYSVIEPFRASVIDVSKESLVIQITGESSKIEAFIELLRPYGIKELARTGTTAFPRGSQKIAAHKSNYSIV</sequence>
<comment type="caution">
    <text evidence="9">The sequence shown here is derived from an EMBL/GenBank/DDBJ whole genome shotgun (WGS) entry which is preliminary data.</text>
</comment>
<dbReference type="FunFam" id="3.30.70.260:FF:000001">
    <property type="entry name" value="Acetolactate synthase, small subunit"/>
    <property type="match status" value="1"/>
</dbReference>
<dbReference type="PANTHER" id="PTHR30239">
    <property type="entry name" value="ACETOLACTATE SYNTHASE SMALL SUBUNIT"/>
    <property type="match status" value="1"/>
</dbReference>
<evidence type="ECO:0000256" key="3">
    <source>
        <dbReference type="ARBA" id="ARBA00006341"/>
    </source>
</evidence>
<dbReference type="InterPro" id="IPR027271">
    <property type="entry name" value="Acetolactate_synth/TF_NikR_C"/>
</dbReference>
<dbReference type="GeneID" id="56350714"/>
<dbReference type="NCBIfam" id="TIGR00119">
    <property type="entry name" value="acolac_sm"/>
    <property type="match status" value="1"/>
</dbReference>
<accession>A0A0J1IEV5</accession>
<evidence type="ECO:0000313" key="10">
    <source>
        <dbReference type="Proteomes" id="UP000036045"/>
    </source>
</evidence>
<dbReference type="GO" id="GO:0009097">
    <property type="term" value="P:isoleucine biosynthetic process"/>
    <property type="evidence" value="ECO:0007669"/>
    <property type="project" value="UniProtKB-UniRule"/>
</dbReference>
<reference evidence="9 10" key="1">
    <citation type="submission" date="2015-05" db="EMBL/GenBank/DDBJ databases">
        <title>Whole genome sequence and identification of bacterial endophytes from Costus igneus.</title>
        <authorList>
            <person name="Lee Y.P."/>
            <person name="Gan H.M."/>
            <person name="Eng W."/>
            <person name="Wheatley M.S."/>
            <person name="Caraballo A."/>
            <person name="Polter S."/>
            <person name="Savka M.A."/>
            <person name="Hudson A.O."/>
        </authorList>
    </citation>
    <scope>NUCLEOTIDE SEQUENCE [LARGE SCALE GENOMIC DNA]</scope>
    <source>
        <strain evidence="9 10">RIT379</strain>
    </source>
</reference>
<keyword evidence="10" id="KW-1185">Reference proteome</keyword>
<dbReference type="InterPro" id="IPR019455">
    <property type="entry name" value="Acetolactate_synth_ssu_C"/>
</dbReference>
<dbReference type="InterPro" id="IPR004789">
    <property type="entry name" value="Acetalactate_synth_ssu"/>
</dbReference>
<dbReference type="GO" id="GO:0005829">
    <property type="term" value="C:cytosol"/>
    <property type="evidence" value="ECO:0007669"/>
    <property type="project" value="TreeGrafter"/>
</dbReference>
<dbReference type="UniPathway" id="UPA00047">
    <property type="reaction ID" value="UER00055"/>
</dbReference>
<evidence type="ECO:0000256" key="7">
    <source>
        <dbReference type="ARBA" id="ARBA00048670"/>
    </source>
</evidence>
<dbReference type="Proteomes" id="UP000036045">
    <property type="component" value="Unassembled WGS sequence"/>
</dbReference>
<dbReference type="Pfam" id="PF22629">
    <property type="entry name" value="ACT_AHAS_ss"/>
    <property type="match status" value="1"/>
</dbReference>